<evidence type="ECO:0000256" key="1">
    <source>
        <dbReference type="ARBA" id="ARBA00004613"/>
    </source>
</evidence>
<evidence type="ECO:0000256" key="4">
    <source>
        <dbReference type="SAM" id="MobiDB-lite"/>
    </source>
</evidence>
<protein>
    <submittedName>
        <fullName evidence="7">Chromosome 1 open reading frame 127</fullName>
    </submittedName>
</protein>
<feature type="compositionally biased region" description="Polar residues" evidence="4">
    <location>
        <begin position="598"/>
        <end position="612"/>
    </location>
</feature>
<evidence type="ECO:0000313" key="7">
    <source>
        <dbReference type="Ensembl" id="ENSOCUP00000007941.4"/>
    </source>
</evidence>
<feature type="compositionally biased region" description="Low complexity" evidence="4">
    <location>
        <begin position="638"/>
        <end position="660"/>
    </location>
</feature>
<dbReference type="AlphaFoldDB" id="G1SWR4"/>
<dbReference type="InterPro" id="IPR054554">
    <property type="entry name" value="ZP1/4_Ig-like"/>
</dbReference>
<reference evidence="7 8" key="1">
    <citation type="journal article" date="2011" name="Nature">
        <title>A high-resolution map of human evolutionary constraint using 29 mammals.</title>
        <authorList>
            <person name="Lindblad-Toh K."/>
            <person name="Garber M."/>
            <person name="Zuk O."/>
            <person name="Lin M.F."/>
            <person name="Parker B.J."/>
            <person name="Washietl S."/>
            <person name="Kheradpour P."/>
            <person name="Ernst J."/>
            <person name="Jordan G."/>
            <person name="Mauceli E."/>
            <person name="Ward L.D."/>
            <person name="Lowe C.B."/>
            <person name="Holloway A.K."/>
            <person name="Clamp M."/>
            <person name="Gnerre S."/>
            <person name="Alfoldi J."/>
            <person name="Beal K."/>
            <person name="Chang J."/>
            <person name="Clawson H."/>
            <person name="Cuff J."/>
            <person name="Di Palma F."/>
            <person name="Fitzgerald S."/>
            <person name="Flicek P."/>
            <person name="Guttman M."/>
            <person name="Hubisz M.J."/>
            <person name="Jaffe D.B."/>
            <person name="Jungreis I."/>
            <person name="Kent W.J."/>
            <person name="Kostka D."/>
            <person name="Lara M."/>
            <person name="Martins A.L."/>
            <person name="Massingham T."/>
            <person name="Moltke I."/>
            <person name="Raney B.J."/>
            <person name="Rasmussen M.D."/>
            <person name="Robinson J."/>
            <person name="Stark A."/>
            <person name="Vilella A.J."/>
            <person name="Wen J."/>
            <person name="Xie X."/>
            <person name="Zody M.C."/>
            <person name="Baldwin J."/>
            <person name="Bloom T."/>
            <person name="Chin C.W."/>
            <person name="Heiman D."/>
            <person name="Nicol R."/>
            <person name="Nusbaum C."/>
            <person name="Young S."/>
            <person name="Wilkinson J."/>
            <person name="Worley K.C."/>
            <person name="Kovar C.L."/>
            <person name="Muzny D.M."/>
            <person name="Gibbs R.A."/>
            <person name="Cree A."/>
            <person name="Dihn H.H."/>
            <person name="Fowler G."/>
            <person name="Jhangiani S."/>
            <person name="Joshi V."/>
            <person name="Lee S."/>
            <person name="Lewis L.R."/>
            <person name="Nazareth L.V."/>
            <person name="Okwuonu G."/>
            <person name="Santibanez J."/>
            <person name="Warren W.C."/>
            <person name="Mardis E.R."/>
            <person name="Weinstock G.M."/>
            <person name="Wilson R.K."/>
            <person name="Delehaunty K."/>
            <person name="Dooling D."/>
            <person name="Fronik C."/>
            <person name="Fulton L."/>
            <person name="Fulton B."/>
            <person name="Graves T."/>
            <person name="Minx P."/>
            <person name="Sodergren E."/>
            <person name="Birney E."/>
            <person name="Margulies E.H."/>
            <person name="Herrero J."/>
            <person name="Green E.D."/>
            <person name="Haussler D."/>
            <person name="Siepel A."/>
            <person name="Goldman N."/>
            <person name="Pollard K.S."/>
            <person name="Pedersen J.S."/>
            <person name="Lander E.S."/>
            <person name="Kellis M."/>
        </authorList>
    </citation>
    <scope>NUCLEOTIDE SEQUENCE [LARGE SCALE GENOMIC DNA]</scope>
    <source>
        <strain evidence="8">Thorbecke</strain>
    </source>
</reference>
<proteinExistence type="predicted"/>
<dbReference type="InParanoid" id="G1SWR4"/>
<dbReference type="PANTHER" id="PTHR38653:SF1">
    <property type="entry name" value="GENE 572-RELATED"/>
    <property type="match status" value="1"/>
</dbReference>
<dbReference type="InterPro" id="IPR027956">
    <property type="entry name" value="CIROZ"/>
</dbReference>
<feature type="compositionally biased region" description="Low complexity" evidence="4">
    <location>
        <begin position="358"/>
        <end position="396"/>
    </location>
</feature>
<dbReference type="Pfam" id="PF15094">
    <property type="entry name" value="DUF4556"/>
    <property type="match status" value="1"/>
</dbReference>
<accession>G1SWR4</accession>
<dbReference type="Bgee" id="ENSOCUG00000007196">
    <property type="expression patterns" value="Expressed in skeletal muscle tissue and 7 other cell types or tissues"/>
</dbReference>
<dbReference type="GeneTree" id="ENSGT00390000003592"/>
<keyword evidence="3" id="KW-0732">Signal</keyword>
<dbReference type="STRING" id="9986.ENSOCUP00000007941"/>
<dbReference type="HOGENOM" id="CLU_026569_0_0_1"/>
<keyword evidence="2" id="KW-0964">Secreted</keyword>
<dbReference type="Ensembl" id="ENSOCUT00000009199.4">
    <property type="protein sequence ID" value="ENSOCUP00000007941.4"/>
    <property type="gene ID" value="ENSOCUG00000007196.4"/>
</dbReference>
<evidence type="ECO:0000256" key="3">
    <source>
        <dbReference type="ARBA" id="ARBA00022729"/>
    </source>
</evidence>
<dbReference type="PaxDb" id="9986-ENSOCUP00000007941"/>
<dbReference type="PANTHER" id="PTHR38653">
    <property type="entry name" value="GENE 572-RELATED"/>
    <property type="match status" value="1"/>
</dbReference>
<dbReference type="GO" id="GO:0005576">
    <property type="term" value="C:extracellular region"/>
    <property type="evidence" value="ECO:0007669"/>
    <property type="project" value="UniProtKB-SubCell"/>
</dbReference>
<reference evidence="7" key="2">
    <citation type="submission" date="2025-08" db="UniProtKB">
        <authorList>
            <consortium name="Ensembl"/>
        </authorList>
    </citation>
    <scope>IDENTIFICATION</scope>
    <source>
        <strain evidence="7">Thorbecke</strain>
    </source>
</reference>
<evidence type="ECO:0000259" key="6">
    <source>
        <dbReference type="Pfam" id="PF22821"/>
    </source>
</evidence>
<sequence length="728" mass="76475">MWGGGHLLPTTPFFLPEVSSWSTDEVECFSDYMTLWVPRSRLGGLKRWLSRVLHPPGTWRGPDHLDSSLAKCGYFLHPTPDGDFIFRVRYSACFVQKETANYRLEIRIFQKGVKRLERSDRYVMKCPRIGSRLGQQSVRCSPEFIQVSRPLPLGSDGGQMPWLLSLRGELVASLEDAGLMGLSVDINASEITVQSPRQDLLQRREVLNTSAELLPLWLVSGSYAYSLEAACPLGSAQPESEVLVHVPKQRLGLVKRGSHIKESLSLRFLRVHQAGTFTVTESGDFVVVSIPAAGLLRVQQCQEARGGPGTRAFYRVDLSLQFAEMMAPVVWTVESAFPCVGRRPTSASFLEGSGTELPTSTAAPRTSPSTQSPSSETPVAGVWSSSAQRRAAGAAAPEGLSQDPNHALAKERERFPQTARPAGGSWTPTASLTPRATEAECGPPAPPGEVGLPGSPPPSATPSLESAGAVQAGPSPPRRGSPDPTALPVPSSSEVPSPPSPPSERPQLFLGSGPSLAPAEGLGAERPGPDPAQPPGSPLLQGESPGQEATAEPVQREPDQASKGLQPLREPPMASLAEEALVPCQPASLPSVGLASPEPSQDTQGLRCTSLQGLEAAAATPRAGQRGTASPDPTGSHRASPAASPAARPAPTSKKPAASSVQGSGRAGDLESVPRGPLGRDASGAAHPSSPPPLQAPTPPAPAAPSPPAWPSLDTHPPLAAGPWPTRR</sequence>
<gene>
    <name evidence="7" type="primary">C1orf127</name>
    <name evidence="7" type="synonym">CIROZ</name>
</gene>
<feature type="compositionally biased region" description="Pro residues" evidence="4">
    <location>
        <begin position="689"/>
        <end position="710"/>
    </location>
</feature>
<evidence type="ECO:0000259" key="5">
    <source>
        <dbReference type="Pfam" id="PF15094"/>
    </source>
</evidence>
<name>G1SWR4_RABIT</name>
<feature type="region of interest" description="Disordered" evidence="4">
    <location>
        <begin position="347"/>
        <end position="728"/>
    </location>
</feature>
<dbReference type="Proteomes" id="UP000001811">
    <property type="component" value="Unplaced"/>
</dbReference>
<dbReference type="Pfam" id="PF22821">
    <property type="entry name" value="ZP1_ZP4_Ig-like"/>
    <property type="match status" value="1"/>
</dbReference>
<reference evidence="7" key="3">
    <citation type="submission" date="2025-09" db="UniProtKB">
        <authorList>
            <consortium name="Ensembl"/>
        </authorList>
    </citation>
    <scope>IDENTIFICATION</scope>
    <source>
        <strain evidence="7">Thorbecke</strain>
    </source>
</reference>
<comment type="subcellular location">
    <subcellularLocation>
        <location evidence="1">Secreted</location>
    </subcellularLocation>
</comment>
<dbReference type="InterPro" id="IPR049521">
    <property type="entry name" value="CIROZ_b"/>
</dbReference>
<feature type="domain" description="Zona pellucida sperm-binding protein 1/4 Ig-like" evidence="6">
    <location>
        <begin position="70"/>
        <end position="127"/>
    </location>
</feature>
<evidence type="ECO:0000256" key="2">
    <source>
        <dbReference type="ARBA" id="ARBA00022525"/>
    </source>
</evidence>
<keyword evidence="8" id="KW-1185">Reference proteome</keyword>
<dbReference type="eggNOG" id="ENOG502S0MU">
    <property type="taxonomic scope" value="Eukaryota"/>
</dbReference>
<feature type="domain" description="CIROZ beta" evidence="5">
    <location>
        <begin position="235"/>
        <end position="339"/>
    </location>
</feature>
<organism evidence="7 8">
    <name type="scientific">Oryctolagus cuniculus</name>
    <name type="common">Rabbit</name>
    <dbReference type="NCBI Taxonomy" id="9986"/>
    <lineage>
        <taxon>Eukaryota</taxon>
        <taxon>Metazoa</taxon>
        <taxon>Chordata</taxon>
        <taxon>Craniata</taxon>
        <taxon>Vertebrata</taxon>
        <taxon>Euteleostomi</taxon>
        <taxon>Mammalia</taxon>
        <taxon>Eutheria</taxon>
        <taxon>Euarchontoglires</taxon>
        <taxon>Glires</taxon>
        <taxon>Lagomorpha</taxon>
        <taxon>Leporidae</taxon>
        <taxon>Oryctolagus</taxon>
    </lineage>
</organism>
<evidence type="ECO:0000313" key="8">
    <source>
        <dbReference type="Proteomes" id="UP000001811"/>
    </source>
</evidence>